<dbReference type="PANTHER" id="PTHR42954:SF2">
    <property type="entry name" value="FE(2+) TRANSPORT PROTEIN A"/>
    <property type="match status" value="1"/>
</dbReference>
<feature type="compositionally biased region" description="Basic and acidic residues" evidence="2">
    <location>
        <begin position="26"/>
        <end position="44"/>
    </location>
</feature>
<feature type="region of interest" description="Disordered" evidence="2">
    <location>
        <begin position="23"/>
        <end position="45"/>
    </location>
</feature>
<dbReference type="Proteomes" id="UP000500857">
    <property type="component" value="Chromosome"/>
</dbReference>
<dbReference type="InterPro" id="IPR052713">
    <property type="entry name" value="FeoA"/>
</dbReference>
<sequence length="206" mass="22809">MKQPYRSRTHRSENHLKRGFTFLGGRCDREASPPENRPHWHAEDGQSSENAIFPLSCAQMGDRLWVAAVGSGRGHHGLRVGDEVHVVSLTPSGSAAIEVNGQYLGLGCNQARSIAVSRHPILEIDNTFPSQHLHDLKIGATGRVLSYDCPRRGYRKRLLAMGLTPGTEFTVTRHAPLGDPVEIYVRGFSLSLRKDEARALLVELVR</sequence>
<dbReference type="SMART" id="SM00899">
    <property type="entry name" value="FeoA"/>
    <property type="match status" value="2"/>
</dbReference>
<gene>
    <name evidence="4" type="ORF">HCG48_00275</name>
</gene>
<feature type="domain" description="Ferrous iron transporter FeoA-like" evidence="3">
    <location>
        <begin position="131"/>
        <end position="204"/>
    </location>
</feature>
<dbReference type="EMBL" id="CP051167">
    <property type="protein sequence ID" value="QIZ69215.1"/>
    <property type="molecule type" value="Genomic_DNA"/>
</dbReference>
<organism evidence="4 5">
    <name type="scientific">Oxynema aestuarii AP17</name>
    <dbReference type="NCBI Taxonomy" id="2064643"/>
    <lineage>
        <taxon>Bacteria</taxon>
        <taxon>Bacillati</taxon>
        <taxon>Cyanobacteriota</taxon>
        <taxon>Cyanophyceae</taxon>
        <taxon>Oscillatoriophycideae</taxon>
        <taxon>Oscillatoriales</taxon>
        <taxon>Oscillatoriaceae</taxon>
        <taxon>Oxynema</taxon>
        <taxon>Oxynema aestuarii</taxon>
    </lineage>
</organism>
<keyword evidence="1" id="KW-0408">Iron</keyword>
<accession>A0A6H1TRZ4</accession>
<reference evidence="4 5" key="1">
    <citation type="submission" date="2020-04" db="EMBL/GenBank/DDBJ databases">
        <authorList>
            <person name="Basu S."/>
            <person name="Maruthanayagam V."/>
            <person name="Chakraborty S."/>
            <person name="Pramanik A."/>
            <person name="Mukherjee J."/>
            <person name="Brink B."/>
        </authorList>
    </citation>
    <scope>NUCLEOTIDE SEQUENCE [LARGE SCALE GENOMIC DNA]</scope>
    <source>
        <strain evidence="4 5">AP17</strain>
    </source>
</reference>
<dbReference type="InterPro" id="IPR038157">
    <property type="entry name" value="FeoA_core_dom"/>
</dbReference>
<feature type="domain" description="Ferrous iron transporter FeoA-like" evidence="3">
    <location>
        <begin position="53"/>
        <end position="118"/>
    </location>
</feature>
<proteinExistence type="predicted"/>
<dbReference type="AlphaFoldDB" id="A0A6H1TRZ4"/>
<keyword evidence="5" id="KW-1185">Reference proteome</keyword>
<dbReference type="SUPFAM" id="SSF50037">
    <property type="entry name" value="C-terminal domain of transcriptional repressors"/>
    <property type="match status" value="1"/>
</dbReference>
<dbReference type="Gene3D" id="2.30.30.90">
    <property type="match status" value="1"/>
</dbReference>
<dbReference type="InterPro" id="IPR008988">
    <property type="entry name" value="Transcriptional_repressor_C"/>
</dbReference>
<dbReference type="RefSeq" id="WP_168567373.1">
    <property type="nucleotide sequence ID" value="NZ_CP051167.1"/>
</dbReference>
<evidence type="ECO:0000256" key="1">
    <source>
        <dbReference type="ARBA" id="ARBA00023004"/>
    </source>
</evidence>
<dbReference type="GO" id="GO:0046914">
    <property type="term" value="F:transition metal ion binding"/>
    <property type="evidence" value="ECO:0007669"/>
    <property type="project" value="InterPro"/>
</dbReference>
<dbReference type="KEGG" id="oxy:HCG48_00275"/>
<dbReference type="PANTHER" id="PTHR42954">
    <property type="entry name" value="FE(2+) TRANSPORT PROTEIN A"/>
    <property type="match status" value="1"/>
</dbReference>
<evidence type="ECO:0000313" key="4">
    <source>
        <dbReference type="EMBL" id="QIZ69215.1"/>
    </source>
</evidence>
<evidence type="ECO:0000313" key="5">
    <source>
        <dbReference type="Proteomes" id="UP000500857"/>
    </source>
</evidence>
<evidence type="ECO:0000259" key="3">
    <source>
        <dbReference type="SMART" id="SM00899"/>
    </source>
</evidence>
<dbReference type="Pfam" id="PF04023">
    <property type="entry name" value="FeoA"/>
    <property type="match status" value="1"/>
</dbReference>
<evidence type="ECO:0000256" key="2">
    <source>
        <dbReference type="SAM" id="MobiDB-lite"/>
    </source>
</evidence>
<name>A0A6H1TRZ4_9CYAN</name>
<dbReference type="InterPro" id="IPR007167">
    <property type="entry name" value="Fe-transptr_FeoA-like"/>
</dbReference>
<protein>
    <submittedName>
        <fullName evidence="4">Ferrous iron transport protein A</fullName>
    </submittedName>
</protein>